<evidence type="ECO:0000256" key="1">
    <source>
        <dbReference type="ARBA" id="ARBA00023015"/>
    </source>
</evidence>
<dbReference type="PROSITE" id="PS01081">
    <property type="entry name" value="HTH_TETR_1"/>
    <property type="match status" value="1"/>
</dbReference>
<sequence length="201" mass="21153">MTPTAHRASEGRPLRADARRNRLRILEAADAVFTAVGPGATTEEVAQLAGVAIGTIFRHFPTKESLIEAVLVQRLDHLVADARALAETDDPGAAFYAFLAWMVDQTAAKHSFAAALAGAGIGSAPLDSAMSQVRQAFDDAMGRLLDRGQQVGAVRTDISLPELMAVLLGAFRAAEYSAGEPEIQSRATAIIFDGLRPGAGN</sequence>
<comment type="caution">
    <text evidence="6">The sequence shown here is derived from an EMBL/GenBank/DDBJ whole genome shotgun (WGS) entry which is preliminary data.</text>
</comment>
<evidence type="ECO:0000256" key="4">
    <source>
        <dbReference type="PROSITE-ProRule" id="PRU00335"/>
    </source>
</evidence>
<dbReference type="Pfam" id="PF00440">
    <property type="entry name" value="TetR_N"/>
    <property type="match status" value="1"/>
</dbReference>
<evidence type="ECO:0000256" key="3">
    <source>
        <dbReference type="ARBA" id="ARBA00023163"/>
    </source>
</evidence>
<dbReference type="InterPro" id="IPR001647">
    <property type="entry name" value="HTH_TetR"/>
</dbReference>
<dbReference type="PROSITE" id="PS50977">
    <property type="entry name" value="HTH_TETR_2"/>
    <property type="match status" value="1"/>
</dbReference>
<dbReference type="SUPFAM" id="SSF46689">
    <property type="entry name" value="Homeodomain-like"/>
    <property type="match status" value="1"/>
</dbReference>
<name>A0ABS0D4I4_9NOCA</name>
<keyword evidence="3" id="KW-0804">Transcription</keyword>
<dbReference type="Proteomes" id="UP000702209">
    <property type="component" value="Unassembled WGS sequence"/>
</dbReference>
<dbReference type="InterPro" id="IPR036271">
    <property type="entry name" value="Tet_transcr_reg_TetR-rel_C_sf"/>
</dbReference>
<dbReference type="RefSeq" id="WP_195134092.1">
    <property type="nucleotide sequence ID" value="NZ_JADLQX010000076.1"/>
</dbReference>
<keyword evidence="2 4" id="KW-0238">DNA-binding</keyword>
<protein>
    <submittedName>
        <fullName evidence="6">TetR/AcrR family transcriptional regulator</fullName>
    </submittedName>
</protein>
<dbReference type="SUPFAM" id="SSF48498">
    <property type="entry name" value="Tetracyclin repressor-like, C-terminal domain"/>
    <property type="match status" value="1"/>
</dbReference>
<evidence type="ECO:0000313" key="6">
    <source>
        <dbReference type="EMBL" id="MBF6302912.1"/>
    </source>
</evidence>
<proteinExistence type="predicted"/>
<accession>A0ABS0D4I4</accession>
<evidence type="ECO:0000256" key="2">
    <source>
        <dbReference type="ARBA" id="ARBA00023125"/>
    </source>
</evidence>
<evidence type="ECO:0000259" key="5">
    <source>
        <dbReference type="PROSITE" id="PS50977"/>
    </source>
</evidence>
<dbReference type="Gene3D" id="1.10.357.10">
    <property type="entry name" value="Tetracycline Repressor, domain 2"/>
    <property type="match status" value="1"/>
</dbReference>
<dbReference type="InterPro" id="IPR009057">
    <property type="entry name" value="Homeodomain-like_sf"/>
</dbReference>
<dbReference type="PRINTS" id="PR00455">
    <property type="entry name" value="HTHTETR"/>
</dbReference>
<feature type="DNA-binding region" description="H-T-H motif" evidence="4">
    <location>
        <begin position="41"/>
        <end position="60"/>
    </location>
</feature>
<gene>
    <name evidence="6" type="ORF">IU459_36155</name>
</gene>
<reference evidence="6 7" key="1">
    <citation type="submission" date="2020-10" db="EMBL/GenBank/DDBJ databases">
        <title>Identification of Nocardia species via Next-generation sequencing and recognition of intraspecies genetic diversity.</title>
        <authorList>
            <person name="Li P."/>
            <person name="Li P."/>
            <person name="Lu B."/>
        </authorList>
    </citation>
    <scope>NUCLEOTIDE SEQUENCE [LARGE SCALE GENOMIC DNA]</scope>
    <source>
        <strain evidence="6 7">BJ06-0157</strain>
    </source>
</reference>
<feature type="domain" description="HTH tetR-type" evidence="5">
    <location>
        <begin position="19"/>
        <end position="78"/>
    </location>
</feature>
<dbReference type="InterPro" id="IPR050109">
    <property type="entry name" value="HTH-type_TetR-like_transc_reg"/>
</dbReference>
<dbReference type="InterPro" id="IPR023772">
    <property type="entry name" value="DNA-bd_HTH_TetR-type_CS"/>
</dbReference>
<dbReference type="Pfam" id="PF21597">
    <property type="entry name" value="TetR_C_43"/>
    <property type="match status" value="1"/>
</dbReference>
<keyword evidence="7" id="KW-1185">Reference proteome</keyword>
<organism evidence="6 7">
    <name type="scientific">Nocardia amamiensis</name>
    <dbReference type="NCBI Taxonomy" id="404578"/>
    <lineage>
        <taxon>Bacteria</taxon>
        <taxon>Bacillati</taxon>
        <taxon>Actinomycetota</taxon>
        <taxon>Actinomycetes</taxon>
        <taxon>Mycobacteriales</taxon>
        <taxon>Nocardiaceae</taxon>
        <taxon>Nocardia</taxon>
    </lineage>
</organism>
<dbReference type="InterPro" id="IPR049445">
    <property type="entry name" value="TetR_SbtR-like_C"/>
</dbReference>
<dbReference type="PANTHER" id="PTHR30055">
    <property type="entry name" value="HTH-TYPE TRANSCRIPTIONAL REGULATOR RUTR"/>
    <property type="match status" value="1"/>
</dbReference>
<dbReference type="PANTHER" id="PTHR30055:SF234">
    <property type="entry name" value="HTH-TYPE TRANSCRIPTIONAL REGULATOR BETI"/>
    <property type="match status" value="1"/>
</dbReference>
<dbReference type="EMBL" id="JADLQX010000076">
    <property type="protein sequence ID" value="MBF6302912.1"/>
    <property type="molecule type" value="Genomic_DNA"/>
</dbReference>
<keyword evidence="1" id="KW-0805">Transcription regulation</keyword>
<evidence type="ECO:0000313" key="7">
    <source>
        <dbReference type="Proteomes" id="UP000702209"/>
    </source>
</evidence>